<dbReference type="SMART" id="SM00271">
    <property type="entry name" value="DnaJ"/>
    <property type="match status" value="1"/>
</dbReference>
<dbReference type="AlphaFoldDB" id="C1C2T5"/>
<organism evidence="3">
    <name type="scientific">Caligus clemensi</name>
    <name type="common">Sea louse</name>
    <dbReference type="NCBI Taxonomy" id="344056"/>
    <lineage>
        <taxon>Eukaryota</taxon>
        <taxon>Metazoa</taxon>
        <taxon>Ecdysozoa</taxon>
        <taxon>Arthropoda</taxon>
        <taxon>Crustacea</taxon>
        <taxon>Multicrustacea</taxon>
        <taxon>Hexanauplia</taxon>
        <taxon>Copepoda</taxon>
        <taxon>Siphonostomatoida</taxon>
        <taxon>Caligidae</taxon>
        <taxon>Caligus</taxon>
    </lineage>
</organism>
<sequence>MHSRAISGSVYLQRAYCSSKGLSWTHYDVLELSPQAGSDQIKEAYYRLSKLNHPDHSEIDPDKTKKFHAIAEAYRILGTPKLRRRYDMGNLGMETSLAEVHKITHQFEGQSFYKNRSTLQRKSQNNPGIDEYISHKRRNEFEYSKSHIHNKDSRRINAENRKSDKNAQRFFNKCIVISLVVGVGVYQLLH</sequence>
<protein>
    <submittedName>
        <fullName evidence="3">J domain-containing protein C3E7.11c</fullName>
    </submittedName>
</protein>
<keyword evidence="1" id="KW-0472">Membrane</keyword>
<dbReference type="InterPro" id="IPR036869">
    <property type="entry name" value="J_dom_sf"/>
</dbReference>
<dbReference type="PANTHER" id="PTHR44873">
    <property type="entry name" value="DNAJ HOMOLOG SUBFAMILY C MEMBER 30, MITOCHONDRIAL"/>
    <property type="match status" value="1"/>
</dbReference>
<reference evidence="3" key="1">
    <citation type="submission" date="2009-03" db="EMBL/GenBank/DDBJ databases">
        <title>Caligus clemensi ESTs and full-length cDNAs.</title>
        <authorList>
            <person name="Yasuike M."/>
            <person name="von Schalburg K."/>
            <person name="Cooper G."/>
            <person name="Leong J."/>
            <person name="Jones S.R.M."/>
            <person name="Koop B.F."/>
        </authorList>
    </citation>
    <scope>NUCLEOTIDE SEQUENCE</scope>
    <source>
        <tissue evidence="3">Whole</tissue>
    </source>
</reference>
<name>C1C2T5_CALCM</name>
<dbReference type="Gene3D" id="1.10.287.110">
    <property type="entry name" value="DnaJ domain"/>
    <property type="match status" value="1"/>
</dbReference>
<dbReference type="SUPFAM" id="SSF46565">
    <property type="entry name" value="Chaperone J-domain"/>
    <property type="match status" value="1"/>
</dbReference>
<feature type="domain" description="J" evidence="2">
    <location>
        <begin position="25"/>
        <end position="90"/>
    </location>
</feature>
<proteinExistence type="evidence at transcript level"/>
<evidence type="ECO:0000259" key="2">
    <source>
        <dbReference type="PROSITE" id="PS50076"/>
    </source>
</evidence>
<dbReference type="EMBL" id="BT081164">
    <property type="protein sequence ID" value="ACO15588.1"/>
    <property type="molecule type" value="mRNA"/>
</dbReference>
<feature type="transmembrane region" description="Helical" evidence="1">
    <location>
        <begin position="170"/>
        <end position="189"/>
    </location>
</feature>
<evidence type="ECO:0000313" key="3">
    <source>
        <dbReference type="EMBL" id="ACO15588.1"/>
    </source>
</evidence>
<evidence type="ECO:0000256" key="1">
    <source>
        <dbReference type="SAM" id="Phobius"/>
    </source>
</evidence>
<dbReference type="PANTHER" id="PTHR44873:SF1">
    <property type="entry name" value="DNAJ HOMOLOG SUBFAMILY C MEMBER 30, MITOCHONDRIAL"/>
    <property type="match status" value="1"/>
</dbReference>
<accession>C1C2T5</accession>
<dbReference type="InterPro" id="IPR053025">
    <property type="entry name" value="Mito_ATP_Synthase-Asso"/>
</dbReference>
<keyword evidence="1" id="KW-0812">Transmembrane</keyword>
<dbReference type="Pfam" id="PF00226">
    <property type="entry name" value="DnaJ"/>
    <property type="match status" value="1"/>
</dbReference>
<dbReference type="PRINTS" id="PR00625">
    <property type="entry name" value="JDOMAIN"/>
</dbReference>
<dbReference type="CDD" id="cd06257">
    <property type="entry name" value="DnaJ"/>
    <property type="match status" value="1"/>
</dbReference>
<keyword evidence="1" id="KW-1133">Transmembrane helix</keyword>
<dbReference type="InterPro" id="IPR001623">
    <property type="entry name" value="DnaJ_domain"/>
</dbReference>
<dbReference type="PROSITE" id="PS50076">
    <property type="entry name" value="DNAJ_2"/>
    <property type="match status" value="1"/>
</dbReference>
<gene>
    <name evidence="3" type="primary">YHXB</name>
</gene>